<dbReference type="Proteomes" id="UP000095009">
    <property type="component" value="Unassembled WGS sequence"/>
</dbReference>
<dbReference type="InterPro" id="IPR029058">
    <property type="entry name" value="AB_hydrolase_fold"/>
</dbReference>
<evidence type="ECO:0000313" key="3">
    <source>
        <dbReference type="Proteomes" id="UP000095009"/>
    </source>
</evidence>
<organism evidence="2 3">
    <name type="scientific">Nadsonia fulvescens var. elongata DSM 6958</name>
    <dbReference type="NCBI Taxonomy" id="857566"/>
    <lineage>
        <taxon>Eukaryota</taxon>
        <taxon>Fungi</taxon>
        <taxon>Dikarya</taxon>
        <taxon>Ascomycota</taxon>
        <taxon>Saccharomycotina</taxon>
        <taxon>Dipodascomycetes</taxon>
        <taxon>Dipodascales</taxon>
        <taxon>Dipodascales incertae sedis</taxon>
        <taxon>Nadsonia</taxon>
    </lineage>
</organism>
<sequence length="319" mass="35441">MGVLKIVMEAGLIVVVALSAGIYYFQGSLVYPSNMPPGARTHVEIPPQYDMPIFEDLKLKTADGETIRAYVVIHQETANGASNYLHNVTDATKKKTVLVCCPNAGNIGHALPLVQYIYQELGYNVVIFQYRGYGLSTGIANEKGIKLDAECILEYIKNHPVLSQTSIIVYGRSLGGAVALYLCSLPGASDLLGGCIVENTFRSIPKLLPYVFPILGPFKFFCREIWDSEALMPLIPSNIPMLFLNGGRDEIVDPKHMETLYALSTATVKEWKRWPKGTHNDTILMKGYWKLFKKFIQSSVEPIEPLVGFTNYTSFSDSE</sequence>
<keyword evidence="3" id="KW-1185">Reference proteome</keyword>
<keyword evidence="1" id="KW-0812">Transmembrane</keyword>
<reference evidence="2 3" key="1">
    <citation type="journal article" date="2016" name="Proc. Natl. Acad. Sci. U.S.A.">
        <title>Comparative genomics of biotechnologically important yeasts.</title>
        <authorList>
            <person name="Riley R."/>
            <person name="Haridas S."/>
            <person name="Wolfe K.H."/>
            <person name="Lopes M.R."/>
            <person name="Hittinger C.T."/>
            <person name="Goeker M."/>
            <person name="Salamov A.A."/>
            <person name="Wisecaver J.H."/>
            <person name="Long T.M."/>
            <person name="Calvey C.H."/>
            <person name="Aerts A.L."/>
            <person name="Barry K.W."/>
            <person name="Choi C."/>
            <person name="Clum A."/>
            <person name="Coughlan A.Y."/>
            <person name="Deshpande S."/>
            <person name="Douglass A.P."/>
            <person name="Hanson S.J."/>
            <person name="Klenk H.-P."/>
            <person name="LaButti K.M."/>
            <person name="Lapidus A."/>
            <person name="Lindquist E.A."/>
            <person name="Lipzen A.M."/>
            <person name="Meier-Kolthoff J.P."/>
            <person name="Ohm R.A."/>
            <person name="Otillar R.P."/>
            <person name="Pangilinan J.L."/>
            <person name="Peng Y."/>
            <person name="Rokas A."/>
            <person name="Rosa C.A."/>
            <person name="Scheuner C."/>
            <person name="Sibirny A.A."/>
            <person name="Slot J.C."/>
            <person name="Stielow J.B."/>
            <person name="Sun H."/>
            <person name="Kurtzman C.P."/>
            <person name="Blackwell M."/>
            <person name="Grigoriev I.V."/>
            <person name="Jeffries T.W."/>
        </authorList>
    </citation>
    <scope>NUCLEOTIDE SEQUENCE [LARGE SCALE GENOMIC DNA]</scope>
    <source>
        <strain evidence="2 3">DSM 6958</strain>
    </source>
</reference>
<name>A0A1E3PRU9_9ASCO</name>
<dbReference type="OrthoDB" id="10249433at2759"/>
<dbReference type="GO" id="GO:0008474">
    <property type="term" value="F:palmitoyl-(protein) hydrolase activity"/>
    <property type="evidence" value="ECO:0007669"/>
    <property type="project" value="TreeGrafter"/>
</dbReference>
<dbReference type="EMBL" id="KV454406">
    <property type="protein sequence ID" value="ODQ67964.1"/>
    <property type="molecule type" value="Genomic_DNA"/>
</dbReference>
<dbReference type="AlphaFoldDB" id="A0A1E3PRU9"/>
<keyword evidence="1" id="KW-1133">Transmembrane helix</keyword>
<dbReference type="STRING" id="857566.A0A1E3PRU9"/>
<proteinExistence type="predicted"/>
<evidence type="ECO:0000313" key="2">
    <source>
        <dbReference type="EMBL" id="ODQ67964.1"/>
    </source>
</evidence>
<keyword evidence="1" id="KW-0472">Membrane</keyword>
<accession>A0A1E3PRU9</accession>
<evidence type="ECO:0000256" key="1">
    <source>
        <dbReference type="SAM" id="Phobius"/>
    </source>
</evidence>
<protein>
    <submittedName>
        <fullName evidence="2">Alpha/beta-hydrolase</fullName>
    </submittedName>
</protein>
<gene>
    <name evidence="2" type="ORF">NADFUDRAFT_81077</name>
</gene>
<dbReference type="PANTHER" id="PTHR12277:SF81">
    <property type="entry name" value="PROTEIN ABHD13"/>
    <property type="match status" value="1"/>
</dbReference>
<dbReference type="SUPFAM" id="SSF53474">
    <property type="entry name" value="alpha/beta-Hydrolases"/>
    <property type="match status" value="1"/>
</dbReference>
<dbReference type="Gene3D" id="3.40.50.1820">
    <property type="entry name" value="alpha/beta hydrolase"/>
    <property type="match status" value="1"/>
</dbReference>
<dbReference type="GO" id="GO:0016020">
    <property type="term" value="C:membrane"/>
    <property type="evidence" value="ECO:0007669"/>
    <property type="project" value="TreeGrafter"/>
</dbReference>
<feature type="transmembrane region" description="Helical" evidence="1">
    <location>
        <begin position="6"/>
        <end position="25"/>
    </location>
</feature>
<dbReference type="PANTHER" id="PTHR12277">
    <property type="entry name" value="ALPHA/BETA HYDROLASE DOMAIN-CONTAINING PROTEIN"/>
    <property type="match status" value="1"/>
</dbReference>
<keyword evidence="2" id="KW-0378">Hydrolase</keyword>